<dbReference type="EMBL" id="RJVA01000013">
    <property type="protein sequence ID" value="ROQ91058.1"/>
    <property type="molecule type" value="Genomic_DNA"/>
</dbReference>
<dbReference type="PANTHER" id="PTHR43794:SF11">
    <property type="entry name" value="AMIDOHYDROLASE-RELATED DOMAIN-CONTAINING PROTEIN"/>
    <property type="match status" value="1"/>
</dbReference>
<reference evidence="3 4" key="1">
    <citation type="submission" date="2018-11" db="EMBL/GenBank/DDBJ databases">
        <title>Genomic Encyclopedia of Type Strains, Phase IV (KMG-IV): sequencing the most valuable type-strain genomes for metagenomic binning, comparative biology and taxonomic classification.</title>
        <authorList>
            <person name="Goeker M."/>
        </authorList>
    </citation>
    <scope>NUCLEOTIDE SEQUENCE [LARGE SCALE GENOMIC DNA]</scope>
    <source>
        <strain evidence="3 4">DSM 22027</strain>
    </source>
</reference>
<dbReference type="Gene3D" id="3.20.20.140">
    <property type="entry name" value="Metal-dependent hydrolases"/>
    <property type="match status" value="1"/>
</dbReference>
<dbReference type="OrthoDB" id="9807210at2"/>
<sequence length="420" mass="45188">MSGLKGPKDGGLRAVAIHRAPWVFSGIGPTVFDGAVVVLNGRILECGPYRAMRSRYGGTAVRVWDHESAALVPGAVNAHTHLDFSLLDFPKPLRPLGFPGWVRGVFKAAAQLTPSARREARDAGRAQASQTGTRCLANVINPPLEGSSSPCAPSREYRFVELLGFHYRSLQEALSMEDVAEGDWVSLAAHSLYATSWNVVVQAKAWCRSRGLPFSIHVAEHSEELSFVQDGTGFCRDLLESLGRWDASWRPLGLSPVKTLQALGILDPRTLLVHMVHVNEEDWNLVAQSGAAVCFCPRSNLWIEGKMPNMQAAFDRSISCALGTDSRASNEDLNLFREAAAVLDAVPGLHPSHVLRMATFGGARALGLESSFGHLGPGASAPFLAVFLSGSCSTENDVAEAIIHQAAREQMAWIGTGMVG</sequence>
<dbReference type="PANTHER" id="PTHR43794">
    <property type="entry name" value="AMINOHYDROLASE SSNA-RELATED"/>
    <property type="match status" value="1"/>
</dbReference>
<keyword evidence="4" id="KW-1185">Reference proteome</keyword>
<evidence type="ECO:0000256" key="1">
    <source>
        <dbReference type="ARBA" id="ARBA00022801"/>
    </source>
</evidence>
<evidence type="ECO:0000313" key="3">
    <source>
        <dbReference type="EMBL" id="ROQ91058.1"/>
    </source>
</evidence>
<dbReference type="InterPro" id="IPR032466">
    <property type="entry name" value="Metal_Hydrolase"/>
</dbReference>
<comment type="caution">
    <text evidence="3">The sequence shown here is derived from an EMBL/GenBank/DDBJ whole genome shotgun (WGS) entry which is preliminary data.</text>
</comment>
<name>A0A3N1UMT1_9BACT</name>
<dbReference type="Pfam" id="PF01979">
    <property type="entry name" value="Amidohydro_1"/>
    <property type="match status" value="1"/>
</dbReference>
<feature type="domain" description="Amidohydrolase-related" evidence="2">
    <location>
        <begin position="71"/>
        <end position="386"/>
    </location>
</feature>
<evidence type="ECO:0000313" key="4">
    <source>
        <dbReference type="Proteomes" id="UP000276223"/>
    </source>
</evidence>
<dbReference type="InterPro" id="IPR006680">
    <property type="entry name" value="Amidohydro-rel"/>
</dbReference>
<dbReference type="InterPro" id="IPR050287">
    <property type="entry name" value="MTA/SAH_deaminase"/>
</dbReference>
<accession>A0A3N1UMT1</accession>
<evidence type="ECO:0000259" key="2">
    <source>
        <dbReference type="Pfam" id="PF01979"/>
    </source>
</evidence>
<protein>
    <submittedName>
        <fullName evidence="3">Cytosine/adenosine deaminase-related metal-dependent hydrolase</fullName>
    </submittedName>
</protein>
<keyword evidence="1 3" id="KW-0378">Hydrolase</keyword>
<dbReference type="InterPro" id="IPR011059">
    <property type="entry name" value="Metal-dep_hydrolase_composite"/>
</dbReference>
<organism evidence="3 4">
    <name type="scientific">Desulfosoma caldarium</name>
    <dbReference type="NCBI Taxonomy" id="610254"/>
    <lineage>
        <taxon>Bacteria</taxon>
        <taxon>Pseudomonadati</taxon>
        <taxon>Thermodesulfobacteriota</taxon>
        <taxon>Syntrophobacteria</taxon>
        <taxon>Syntrophobacterales</taxon>
        <taxon>Syntrophobacteraceae</taxon>
        <taxon>Desulfosoma</taxon>
    </lineage>
</organism>
<dbReference type="SUPFAM" id="SSF51556">
    <property type="entry name" value="Metallo-dependent hydrolases"/>
    <property type="match status" value="1"/>
</dbReference>
<dbReference type="GO" id="GO:0016810">
    <property type="term" value="F:hydrolase activity, acting on carbon-nitrogen (but not peptide) bonds"/>
    <property type="evidence" value="ECO:0007669"/>
    <property type="project" value="InterPro"/>
</dbReference>
<dbReference type="Proteomes" id="UP000276223">
    <property type="component" value="Unassembled WGS sequence"/>
</dbReference>
<proteinExistence type="predicted"/>
<dbReference type="AlphaFoldDB" id="A0A3N1UMT1"/>
<gene>
    <name evidence="3" type="ORF">EDC27_2335</name>
</gene>
<dbReference type="SUPFAM" id="SSF51338">
    <property type="entry name" value="Composite domain of metallo-dependent hydrolases"/>
    <property type="match status" value="1"/>
</dbReference>
<dbReference type="RefSeq" id="WP_123290781.1">
    <property type="nucleotide sequence ID" value="NZ_RJVA01000013.1"/>
</dbReference>